<keyword evidence="3" id="KW-1185">Reference proteome</keyword>
<dbReference type="AlphaFoldDB" id="A0A2W4CL04"/>
<feature type="transmembrane region" description="Helical" evidence="1">
    <location>
        <begin position="86"/>
        <end position="106"/>
    </location>
</feature>
<gene>
    <name evidence="2" type="ORF">CPY51_11800</name>
</gene>
<keyword evidence="1" id="KW-0812">Transmembrane</keyword>
<proteinExistence type="predicted"/>
<evidence type="ECO:0000256" key="1">
    <source>
        <dbReference type="SAM" id="Phobius"/>
    </source>
</evidence>
<evidence type="ECO:0008006" key="4">
    <source>
        <dbReference type="Google" id="ProtNLM"/>
    </source>
</evidence>
<comment type="caution">
    <text evidence="2">The sequence shown here is derived from an EMBL/GenBank/DDBJ whole genome shotgun (WGS) entry which is preliminary data.</text>
</comment>
<accession>A0A2W4CL04</accession>
<name>A0A2W4CL04_9HYPH</name>
<evidence type="ECO:0000313" key="3">
    <source>
        <dbReference type="Proteomes" id="UP000248925"/>
    </source>
</evidence>
<dbReference type="Proteomes" id="UP000248925">
    <property type="component" value="Unassembled WGS sequence"/>
</dbReference>
<sequence length="262" mass="28531">MNETNGTVTEAELHAFADGQLPLTEHARVEAWLRENPEDASTVAAWKAQNAGIKALFAPYEISKETDRALVVSSTSRGNQIAMRRWALAAAAAAIFVVGVAAGHFLPPFAARPELQLAGIETLPRQAQSAFLVYASEVRHPVEVGADQEAHLATWLGKRLNIPDLKVPNLQTLGFQLVGGRLLPVNETPGALFMYEDATGRRITVLIGHNGENETTSFRFANSGPVDTFYWIDGALGYAVTGEISRDMLRQVAELCYKQFPS</sequence>
<protein>
    <recommendedName>
        <fullName evidence="4">Anti-sigma factor</fullName>
    </recommendedName>
</protein>
<dbReference type="RefSeq" id="WP_111160431.1">
    <property type="nucleotide sequence ID" value="NZ_PCDP01000035.1"/>
</dbReference>
<keyword evidence="1" id="KW-1133">Transmembrane helix</keyword>
<reference evidence="2 3" key="1">
    <citation type="journal article" date="2018" name="Sci. Rep.">
        <title>Rhizobium tumorigenes sp. nov., a novel plant tumorigenic bacterium isolated from cane gall tumors on thornless blackberry.</title>
        <authorList>
            <person name="Kuzmanovi N."/>
            <person name="Smalla K."/>
            <person name="Gronow S."/>
            <person name="PuBawska J."/>
        </authorList>
    </citation>
    <scope>NUCLEOTIDE SEQUENCE [LARGE SCALE GENOMIC DNA]</scope>
    <source>
        <strain evidence="2 3">CCBAU 85046</strain>
    </source>
</reference>
<organism evidence="2 3">
    <name type="scientific">Rhizobium tubonense</name>
    <dbReference type="NCBI Taxonomy" id="484088"/>
    <lineage>
        <taxon>Bacteria</taxon>
        <taxon>Pseudomonadati</taxon>
        <taxon>Pseudomonadota</taxon>
        <taxon>Alphaproteobacteria</taxon>
        <taxon>Hyphomicrobiales</taxon>
        <taxon>Rhizobiaceae</taxon>
        <taxon>Rhizobium/Agrobacterium group</taxon>
        <taxon>Rhizobium</taxon>
    </lineage>
</organism>
<dbReference type="OrthoDB" id="7187254at2"/>
<evidence type="ECO:0000313" key="2">
    <source>
        <dbReference type="EMBL" id="PZM13582.1"/>
    </source>
</evidence>
<dbReference type="EMBL" id="PCDP01000035">
    <property type="protein sequence ID" value="PZM13582.1"/>
    <property type="molecule type" value="Genomic_DNA"/>
</dbReference>
<keyword evidence="1" id="KW-0472">Membrane</keyword>